<dbReference type="SUPFAM" id="SSF46565">
    <property type="entry name" value="Chaperone J-domain"/>
    <property type="match status" value="1"/>
</dbReference>
<feature type="chain" id="PRO_5044826672" description="J domain-containing protein" evidence="2">
    <location>
        <begin position="20"/>
        <end position="193"/>
    </location>
</feature>
<feature type="domain" description="J" evidence="3">
    <location>
        <begin position="73"/>
        <end position="148"/>
    </location>
</feature>
<feature type="signal peptide" evidence="2">
    <location>
        <begin position="1"/>
        <end position="19"/>
    </location>
</feature>
<evidence type="ECO:0000313" key="5">
    <source>
        <dbReference type="Proteomes" id="UP001530400"/>
    </source>
</evidence>
<comment type="caution">
    <text evidence="4">The sequence shown here is derived from an EMBL/GenBank/DDBJ whole genome shotgun (WGS) entry which is preliminary data.</text>
</comment>
<accession>A0ABD3NKZ8</accession>
<dbReference type="SMART" id="SM00271">
    <property type="entry name" value="DnaJ"/>
    <property type="match status" value="1"/>
</dbReference>
<reference evidence="4 5" key="1">
    <citation type="submission" date="2024-10" db="EMBL/GenBank/DDBJ databases">
        <title>Updated reference genomes for cyclostephanoid diatoms.</title>
        <authorList>
            <person name="Roberts W.R."/>
            <person name="Alverson A.J."/>
        </authorList>
    </citation>
    <scope>NUCLEOTIDE SEQUENCE [LARGE SCALE GENOMIC DNA]</scope>
    <source>
        <strain evidence="4 5">AJA010-31</strain>
    </source>
</reference>
<protein>
    <recommendedName>
        <fullName evidence="3">J domain-containing protein</fullName>
    </recommendedName>
</protein>
<dbReference type="Gene3D" id="1.10.287.110">
    <property type="entry name" value="DnaJ domain"/>
    <property type="match status" value="1"/>
</dbReference>
<name>A0ABD3NKZ8_9STRA</name>
<feature type="region of interest" description="Disordered" evidence="1">
    <location>
        <begin position="29"/>
        <end position="55"/>
    </location>
</feature>
<dbReference type="PANTHER" id="PTHR43096">
    <property type="entry name" value="DNAJ HOMOLOG 1, MITOCHONDRIAL-RELATED"/>
    <property type="match status" value="1"/>
</dbReference>
<dbReference type="Pfam" id="PF00226">
    <property type="entry name" value="DnaJ"/>
    <property type="match status" value="1"/>
</dbReference>
<gene>
    <name evidence="4" type="ORF">ACHAWO_007241</name>
</gene>
<organism evidence="4 5">
    <name type="scientific">Cyclotella atomus</name>
    <dbReference type="NCBI Taxonomy" id="382360"/>
    <lineage>
        <taxon>Eukaryota</taxon>
        <taxon>Sar</taxon>
        <taxon>Stramenopiles</taxon>
        <taxon>Ochrophyta</taxon>
        <taxon>Bacillariophyta</taxon>
        <taxon>Coscinodiscophyceae</taxon>
        <taxon>Thalassiosirophycidae</taxon>
        <taxon>Stephanodiscales</taxon>
        <taxon>Stephanodiscaceae</taxon>
        <taxon>Cyclotella</taxon>
    </lineage>
</organism>
<evidence type="ECO:0000256" key="1">
    <source>
        <dbReference type="SAM" id="MobiDB-lite"/>
    </source>
</evidence>
<proteinExistence type="predicted"/>
<sequence>MKWAITVLVLTFSCLEAAGFHLHQLQPAGKGTKLRSTTQDKDQGEQQPKSKRKQEEVSKFLTDFKTAQGNVVDPYKILKVPRSATTVEIKQSYRKLTKKLHPDAVARKEILPGNCANLDDVREEWEKVKLSYEILIDRKTRLRYDRNSVVADPGAAMGRAVGGAVGNAVGGVFSWGVESVFKIVAGEKDTSDK</sequence>
<dbReference type="PANTHER" id="PTHR43096:SF58">
    <property type="entry name" value="CHAPERONE DNAJ-DOMAIN SUPERFAMILY PROTEIN"/>
    <property type="match status" value="1"/>
</dbReference>
<dbReference type="CDD" id="cd06257">
    <property type="entry name" value="DnaJ"/>
    <property type="match status" value="1"/>
</dbReference>
<keyword evidence="2" id="KW-0732">Signal</keyword>
<dbReference type="Proteomes" id="UP001530400">
    <property type="component" value="Unassembled WGS sequence"/>
</dbReference>
<dbReference type="InterPro" id="IPR001623">
    <property type="entry name" value="DnaJ_domain"/>
</dbReference>
<keyword evidence="5" id="KW-1185">Reference proteome</keyword>
<evidence type="ECO:0000259" key="3">
    <source>
        <dbReference type="PROSITE" id="PS50076"/>
    </source>
</evidence>
<evidence type="ECO:0000313" key="4">
    <source>
        <dbReference type="EMBL" id="KAL3776583.1"/>
    </source>
</evidence>
<dbReference type="InterPro" id="IPR036869">
    <property type="entry name" value="J_dom_sf"/>
</dbReference>
<dbReference type="EMBL" id="JALLPJ020001092">
    <property type="protein sequence ID" value="KAL3776583.1"/>
    <property type="molecule type" value="Genomic_DNA"/>
</dbReference>
<evidence type="ECO:0000256" key="2">
    <source>
        <dbReference type="SAM" id="SignalP"/>
    </source>
</evidence>
<dbReference type="PRINTS" id="PR00625">
    <property type="entry name" value="JDOMAIN"/>
</dbReference>
<dbReference type="PROSITE" id="PS50076">
    <property type="entry name" value="DNAJ_2"/>
    <property type="match status" value="1"/>
</dbReference>
<dbReference type="AlphaFoldDB" id="A0ABD3NKZ8"/>